<dbReference type="InterPro" id="IPR050190">
    <property type="entry name" value="UPF0213_domain"/>
</dbReference>
<name>A0A4Q1JTN3_9GAMM</name>
<dbReference type="InterPro" id="IPR000305">
    <property type="entry name" value="GIY-YIG_endonuc"/>
</dbReference>
<evidence type="ECO:0000259" key="3">
    <source>
        <dbReference type="PROSITE" id="PS50164"/>
    </source>
</evidence>
<feature type="region of interest" description="Disordered" evidence="2">
    <location>
        <begin position="79"/>
        <end position="129"/>
    </location>
</feature>
<evidence type="ECO:0000313" key="4">
    <source>
        <dbReference type="EMBL" id="RXR04290.1"/>
    </source>
</evidence>
<keyword evidence="5" id="KW-1185">Reference proteome</keyword>
<proteinExistence type="inferred from homology"/>
<dbReference type="PROSITE" id="PS50164">
    <property type="entry name" value="GIY_YIG"/>
    <property type="match status" value="1"/>
</dbReference>
<dbReference type="PANTHER" id="PTHR34477">
    <property type="entry name" value="UPF0213 PROTEIN YHBQ"/>
    <property type="match status" value="1"/>
</dbReference>
<dbReference type="Pfam" id="PF01541">
    <property type="entry name" value="GIY-YIG"/>
    <property type="match status" value="1"/>
</dbReference>
<dbReference type="Proteomes" id="UP000289784">
    <property type="component" value="Unassembled WGS sequence"/>
</dbReference>
<dbReference type="EMBL" id="SAWZ01000006">
    <property type="protein sequence ID" value="RXR04290.1"/>
    <property type="molecule type" value="Genomic_DNA"/>
</dbReference>
<comment type="caution">
    <text evidence="4">The sequence shown here is derived from an EMBL/GenBank/DDBJ whole genome shotgun (WGS) entry which is preliminary data.</text>
</comment>
<accession>A0A4Q1JTN3</accession>
<feature type="domain" description="GIY-YIG" evidence="3">
    <location>
        <begin position="5"/>
        <end position="83"/>
    </location>
</feature>
<dbReference type="OrthoDB" id="9797095at2"/>
<evidence type="ECO:0000313" key="5">
    <source>
        <dbReference type="Proteomes" id="UP000289784"/>
    </source>
</evidence>
<organism evidence="4 5">
    <name type="scientific">Pseudoxanthomonas composti</name>
    <dbReference type="NCBI Taxonomy" id="2137479"/>
    <lineage>
        <taxon>Bacteria</taxon>
        <taxon>Pseudomonadati</taxon>
        <taxon>Pseudomonadota</taxon>
        <taxon>Gammaproteobacteria</taxon>
        <taxon>Lysobacterales</taxon>
        <taxon>Lysobacteraceae</taxon>
        <taxon>Pseudoxanthomonas</taxon>
    </lineage>
</organism>
<dbReference type="CDD" id="cd10456">
    <property type="entry name" value="GIY-YIG_UPF0213"/>
    <property type="match status" value="1"/>
</dbReference>
<dbReference type="PANTHER" id="PTHR34477:SF1">
    <property type="entry name" value="UPF0213 PROTEIN YHBQ"/>
    <property type="match status" value="1"/>
</dbReference>
<evidence type="ECO:0000256" key="1">
    <source>
        <dbReference type="ARBA" id="ARBA00007435"/>
    </source>
</evidence>
<dbReference type="InterPro" id="IPR035901">
    <property type="entry name" value="GIY-YIG_endonuc_sf"/>
</dbReference>
<sequence length="129" mass="13832">MPAASPWFVYLLECRNGSYYCGITNDLQARFEAHVAGRGARYTRANPPLRVVGSRAFADRAAASRAEWQLKQLPRASKLPWLLAPEPGHAGAPPSQADPPAPRPDGPGLASRPAGRGPTASGRPRPRAR</sequence>
<reference evidence="4 5" key="1">
    <citation type="submission" date="2019-01" db="EMBL/GenBank/DDBJ databases">
        <title>Pseudoxanthomonas composti sp. nov., isolated from compost.</title>
        <authorList>
            <person name="Yang G."/>
        </authorList>
    </citation>
    <scope>NUCLEOTIDE SEQUENCE [LARGE SCALE GENOMIC DNA]</scope>
    <source>
        <strain evidence="4 5">GSS15</strain>
    </source>
</reference>
<dbReference type="AlphaFoldDB" id="A0A4Q1JTN3"/>
<dbReference type="SUPFAM" id="SSF82771">
    <property type="entry name" value="GIY-YIG endonuclease"/>
    <property type="match status" value="1"/>
</dbReference>
<feature type="compositionally biased region" description="Pro residues" evidence="2">
    <location>
        <begin position="96"/>
        <end position="105"/>
    </location>
</feature>
<protein>
    <submittedName>
        <fullName evidence="4">GIY-YIG nuclease family protein</fullName>
    </submittedName>
</protein>
<gene>
    <name evidence="4" type="ORF">EPA99_12470</name>
</gene>
<evidence type="ECO:0000256" key="2">
    <source>
        <dbReference type="SAM" id="MobiDB-lite"/>
    </source>
</evidence>
<dbReference type="Gene3D" id="3.40.1440.10">
    <property type="entry name" value="GIY-YIG endonuclease"/>
    <property type="match status" value="1"/>
</dbReference>
<comment type="similarity">
    <text evidence="1">Belongs to the UPF0213 family.</text>
</comment>